<dbReference type="InterPro" id="IPR006187">
    <property type="entry name" value="Claudin"/>
</dbReference>
<evidence type="ECO:0000256" key="2">
    <source>
        <dbReference type="ARBA" id="ARBA00022427"/>
    </source>
</evidence>
<feature type="transmembrane region" description="Helical" evidence="8">
    <location>
        <begin position="166"/>
        <end position="185"/>
    </location>
</feature>
<accession>A0A4Z2E423</accession>
<proteinExistence type="inferred from homology"/>
<evidence type="ECO:0000256" key="1">
    <source>
        <dbReference type="ARBA" id="ARBA00008295"/>
    </source>
</evidence>
<keyword evidence="10" id="KW-1185">Reference proteome</keyword>
<evidence type="ECO:0000256" key="6">
    <source>
        <dbReference type="ARBA" id="ARBA00022989"/>
    </source>
</evidence>
<comment type="subcellular location">
    <subcellularLocation>
        <location evidence="8">Cell junction</location>
        <location evidence="8">Tight junction</location>
    </subcellularLocation>
    <subcellularLocation>
        <location evidence="8">Cell membrane</location>
        <topology evidence="8">Multi-pass membrane protein</topology>
    </subcellularLocation>
</comment>
<comment type="caution">
    <text evidence="9">The sequence shown here is derived from an EMBL/GenBank/DDBJ whole genome shotgun (WGS) entry which is preliminary data.</text>
</comment>
<dbReference type="OrthoDB" id="8612291at2759"/>
<keyword evidence="6 8" id="KW-1133">Transmembrane helix</keyword>
<dbReference type="GO" id="GO:0005886">
    <property type="term" value="C:plasma membrane"/>
    <property type="evidence" value="ECO:0007669"/>
    <property type="project" value="UniProtKB-SubCell"/>
</dbReference>
<dbReference type="AlphaFoldDB" id="A0A4Z2E423"/>
<keyword evidence="2 8" id="KW-0796">Tight junction</keyword>
<keyword evidence="5 8" id="KW-0965">Cell junction</keyword>
<name>A0A4Z2E423_9TELE</name>
<gene>
    <name evidence="9" type="primary">CLDN22_0</name>
    <name evidence="9" type="ORF">EYF80_066412</name>
</gene>
<evidence type="ECO:0000256" key="4">
    <source>
        <dbReference type="ARBA" id="ARBA00022692"/>
    </source>
</evidence>
<evidence type="ECO:0000256" key="7">
    <source>
        <dbReference type="ARBA" id="ARBA00023136"/>
    </source>
</evidence>
<dbReference type="PRINTS" id="PR01077">
    <property type="entry name" value="CLAUDIN"/>
</dbReference>
<evidence type="ECO:0000313" key="10">
    <source>
        <dbReference type="Proteomes" id="UP000314294"/>
    </source>
</evidence>
<dbReference type="PANTHER" id="PTHR12002">
    <property type="entry name" value="CLAUDIN"/>
    <property type="match status" value="1"/>
</dbReference>
<dbReference type="GO" id="GO:0005198">
    <property type="term" value="F:structural molecule activity"/>
    <property type="evidence" value="ECO:0007669"/>
    <property type="project" value="InterPro"/>
</dbReference>
<keyword evidence="7 8" id="KW-0472">Membrane</keyword>
<comment type="function">
    <text evidence="8">Claudins function as major constituents of the tight junction complexes that regulate the permeability of epithelia.</text>
</comment>
<evidence type="ECO:0000256" key="5">
    <source>
        <dbReference type="ARBA" id="ARBA00022949"/>
    </source>
</evidence>
<feature type="transmembrane region" description="Helical" evidence="8">
    <location>
        <begin position="7"/>
        <end position="29"/>
    </location>
</feature>
<dbReference type="GO" id="GO:0005923">
    <property type="term" value="C:bicellular tight junction"/>
    <property type="evidence" value="ECO:0007669"/>
    <property type="project" value="UniProtKB-SubCell"/>
</dbReference>
<dbReference type="PROSITE" id="PS01346">
    <property type="entry name" value="CLAUDIN"/>
    <property type="match status" value="1"/>
</dbReference>
<dbReference type="InterPro" id="IPR004031">
    <property type="entry name" value="PMP22/EMP/MP20/Claudin"/>
</dbReference>
<comment type="similarity">
    <text evidence="1 8">Belongs to the claudin family.</text>
</comment>
<protein>
    <recommendedName>
        <fullName evidence="8">Claudin</fullName>
    </recommendedName>
</protein>
<reference evidence="9 10" key="1">
    <citation type="submission" date="2019-03" db="EMBL/GenBank/DDBJ databases">
        <title>First draft genome of Liparis tanakae, snailfish: a comprehensive survey of snailfish specific genes.</title>
        <authorList>
            <person name="Kim W."/>
            <person name="Song I."/>
            <person name="Jeong J.-H."/>
            <person name="Kim D."/>
            <person name="Kim S."/>
            <person name="Ryu S."/>
            <person name="Song J.Y."/>
            <person name="Lee S.K."/>
        </authorList>
    </citation>
    <scope>NUCLEOTIDE SEQUENCE [LARGE SCALE GENOMIC DNA]</scope>
    <source>
        <tissue evidence="9">Muscle</tissue>
    </source>
</reference>
<evidence type="ECO:0000256" key="8">
    <source>
        <dbReference type="RuleBase" id="RU060637"/>
    </source>
</evidence>
<evidence type="ECO:0000313" key="9">
    <source>
        <dbReference type="EMBL" id="TNN23467.1"/>
    </source>
</evidence>
<keyword evidence="4 8" id="KW-0812">Transmembrane</keyword>
<dbReference type="Gene3D" id="1.20.140.150">
    <property type="match status" value="1"/>
</dbReference>
<evidence type="ECO:0000256" key="3">
    <source>
        <dbReference type="ARBA" id="ARBA00022475"/>
    </source>
</evidence>
<dbReference type="EMBL" id="SRLO01018383">
    <property type="protein sequence ID" value="TNN23467.1"/>
    <property type="molecule type" value="Genomic_DNA"/>
</dbReference>
<feature type="transmembrane region" description="Helical" evidence="8">
    <location>
        <begin position="78"/>
        <end position="101"/>
    </location>
</feature>
<dbReference type="Proteomes" id="UP000314294">
    <property type="component" value="Unassembled WGS sequence"/>
</dbReference>
<dbReference type="InterPro" id="IPR017974">
    <property type="entry name" value="Claudin_CS"/>
</dbReference>
<keyword evidence="3 8" id="KW-1003">Cell membrane</keyword>
<sequence>MESRGCALELLGVLVYVAGWLCALATALLPQWLTMSTALMPAESYGLGLWETCVVQDLGVMECRSYDGLLGLPGYLKLARVLMCAALAVGALGAAVAAPGLQLVSGGGSGVKSRLRAAGGSLGVVSGVLCLVPVSHTAHLAVAHFFDDTVPDMVPRWEFGEALFCGWAGGFLLVAAGLLLVSSCWRSRAEPRAEPQRRYRVMSADAASSRKRSEYV</sequence>
<feature type="transmembrane region" description="Helical" evidence="8">
    <location>
        <begin position="122"/>
        <end position="146"/>
    </location>
</feature>
<dbReference type="Pfam" id="PF00822">
    <property type="entry name" value="PMP22_Claudin"/>
    <property type="match status" value="1"/>
</dbReference>
<organism evidence="9 10">
    <name type="scientific">Liparis tanakae</name>
    <name type="common">Tanaka's snailfish</name>
    <dbReference type="NCBI Taxonomy" id="230148"/>
    <lineage>
        <taxon>Eukaryota</taxon>
        <taxon>Metazoa</taxon>
        <taxon>Chordata</taxon>
        <taxon>Craniata</taxon>
        <taxon>Vertebrata</taxon>
        <taxon>Euteleostomi</taxon>
        <taxon>Actinopterygii</taxon>
        <taxon>Neopterygii</taxon>
        <taxon>Teleostei</taxon>
        <taxon>Neoteleostei</taxon>
        <taxon>Acanthomorphata</taxon>
        <taxon>Eupercaria</taxon>
        <taxon>Perciformes</taxon>
        <taxon>Cottioidei</taxon>
        <taxon>Cottales</taxon>
        <taxon>Liparidae</taxon>
        <taxon>Liparis</taxon>
    </lineage>
</organism>